<proteinExistence type="predicted"/>
<evidence type="ECO:0000313" key="2">
    <source>
        <dbReference type="Proteomes" id="UP001321479"/>
    </source>
</evidence>
<dbReference type="EMBL" id="AP024483">
    <property type="protein sequence ID" value="BCS83559.1"/>
    <property type="molecule type" value="Genomic_DNA"/>
</dbReference>
<sequence length="294" mass="35041">MQQNFYKVLNIESKHNEFDKSCVSGDLFFTDIKNIFKYVNYGIYVAEVITPKNAQIVKDPHQDKWRTDKIITQNIQDLREINTLKNLIKLGADINKYFGMVIDFLIEHKNPKAFEYIFTTYKSHTYLYELMRLKDYDTNIASILATHYNEFSFNFIIQVFENDDLNTFKILKNREKLNCSAYKFCALYDSIKIMKFIYENNPEIKNYYYINTEIVCLILGYNSEKVFRFIIDNNFQFMEHFKDFFINSHIGKKNGISMLIQLLNNNTIIIDSENNVKKYTDNSVHYSNNSEYIV</sequence>
<dbReference type="Proteomes" id="UP001321479">
    <property type="component" value="Segment"/>
</dbReference>
<evidence type="ECO:0000313" key="1">
    <source>
        <dbReference type="EMBL" id="BCS83559.1"/>
    </source>
</evidence>
<accession>A0ABM7NTU5</accession>
<keyword evidence="2" id="KW-1185">Reference proteome</keyword>
<dbReference type="GeneID" id="80558764"/>
<dbReference type="RefSeq" id="YP_010842167.1">
    <property type="nucleotide sequence ID" value="NC_079139.1"/>
</dbReference>
<name>A0ABM7NTU5_9VIRU</name>
<organism evidence="1 2">
    <name type="scientific">Cotonvirus japonicus</name>
    <dbReference type="NCBI Taxonomy" id="2811091"/>
    <lineage>
        <taxon>Viruses</taxon>
        <taxon>Varidnaviria</taxon>
        <taxon>Bamfordvirae</taxon>
        <taxon>Nucleocytoviricota</taxon>
        <taxon>Megaviricetes</taxon>
        <taxon>Imitervirales</taxon>
        <taxon>Mimiviridae</taxon>
        <taxon>Megamimivirinae</taxon>
        <taxon>Cotonvirus</taxon>
        <taxon>Cotonvirus japonicum</taxon>
    </lineage>
</organism>
<protein>
    <submittedName>
        <fullName evidence="1">Ankyrin repeat protein</fullName>
    </submittedName>
</protein>
<reference evidence="1 2" key="1">
    <citation type="submission" date="2021-02" db="EMBL/GenBank/DDBJ databases">
        <title>Cotonvirus japonicus, which uses Golgi apparatus of host cells for its virion factory, phylogenetically links tailed tupanvirus and icosahedral mimivirus.</title>
        <authorList>
            <person name="Takahashi H."/>
            <person name="Fukaya S."/>
            <person name="Song C."/>
            <person name="Murata K."/>
            <person name="Takemura M."/>
        </authorList>
    </citation>
    <scope>NUCLEOTIDE SEQUENCE [LARGE SCALE GENOMIC DNA]</scope>
</reference>